<proteinExistence type="predicted"/>
<keyword evidence="3" id="KW-1185">Reference proteome</keyword>
<dbReference type="InterPro" id="IPR021139">
    <property type="entry name" value="NYN"/>
</dbReference>
<organism evidence="2 3">
    <name type="scientific">Methylomonas subterranea</name>
    <dbReference type="NCBI Taxonomy" id="2952225"/>
    <lineage>
        <taxon>Bacteria</taxon>
        <taxon>Pseudomonadati</taxon>
        <taxon>Pseudomonadota</taxon>
        <taxon>Gammaproteobacteria</taxon>
        <taxon>Methylococcales</taxon>
        <taxon>Methylococcaceae</taxon>
        <taxon>Methylomonas</taxon>
    </lineage>
</organism>
<name>A0ABT1TAK8_9GAMM</name>
<dbReference type="EMBL" id="JANIBJ010000001">
    <property type="protein sequence ID" value="MCQ8102505.1"/>
    <property type="molecule type" value="Genomic_DNA"/>
</dbReference>
<evidence type="ECO:0000313" key="2">
    <source>
        <dbReference type="EMBL" id="MCQ8102505.1"/>
    </source>
</evidence>
<accession>A0ABT1TAK8</accession>
<dbReference type="Gene3D" id="3.40.50.1010">
    <property type="entry name" value="5'-nuclease"/>
    <property type="match status" value="1"/>
</dbReference>
<gene>
    <name evidence="2" type="ORF">NP590_00190</name>
</gene>
<dbReference type="Proteomes" id="UP001524499">
    <property type="component" value="Unassembled WGS sequence"/>
</dbReference>
<reference evidence="2 3" key="1">
    <citation type="submission" date="2022-07" db="EMBL/GenBank/DDBJ databases">
        <title>Methylomonas rivi sp. nov., Methylomonas rosea sp. nov., Methylomonas aureus sp. nov. and Methylomonas subterranea sp. nov., four novel methanotrophs isolated from a freshwater creek and the deep terrestrial subsurface.</title>
        <authorList>
            <person name="Abin C."/>
            <person name="Sankaranarayanan K."/>
            <person name="Garner C."/>
            <person name="Sindelar R."/>
            <person name="Kotary K."/>
            <person name="Garner R."/>
            <person name="Barclay S."/>
            <person name="Lawson P."/>
            <person name="Krumholz L."/>
        </authorList>
    </citation>
    <scope>NUCLEOTIDE SEQUENCE [LARGE SCALE GENOMIC DNA]</scope>
    <source>
        <strain evidence="2 3">SURF-2</strain>
    </source>
</reference>
<feature type="domain" description="NYN" evidence="1">
    <location>
        <begin position="131"/>
        <end position="199"/>
    </location>
</feature>
<evidence type="ECO:0000259" key="1">
    <source>
        <dbReference type="Pfam" id="PF01936"/>
    </source>
</evidence>
<sequence length="205" mass="23075">MRNYAILIDAGFLKRKLGSKESPVTANKIIDFVDRITRHERLHNLVLHRVYYYDAPPIMDVIENPLSKQRVNLGQTEMAKTNKALLDHLSRAPFFALRLGDVAMRGWKVPQRVLKNGDVTGIASVSANDIQPNIMQKGVDMRIGLDIASLTLKKHIDIVVLVTGDSDFVPVMKFARKEGAQLFLITLNHSVKEALIEHSDLILEI</sequence>
<dbReference type="RefSeq" id="WP_256600111.1">
    <property type="nucleotide sequence ID" value="NZ_JANIBJ010000001.1"/>
</dbReference>
<dbReference type="CDD" id="cd18722">
    <property type="entry name" value="PIN_NicB-like"/>
    <property type="match status" value="1"/>
</dbReference>
<comment type="caution">
    <text evidence="2">The sequence shown here is derived from an EMBL/GenBank/DDBJ whole genome shotgun (WGS) entry which is preliminary data.</text>
</comment>
<dbReference type="Pfam" id="PF01936">
    <property type="entry name" value="NYN"/>
    <property type="match status" value="1"/>
</dbReference>
<protein>
    <submittedName>
        <fullName evidence="2">NYN domain-containing protein</fullName>
    </submittedName>
</protein>
<evidence type="ECO:0000313" key="3">
    <source>
        <dbReference type="Proteomes" id="UP001524499"/>
    </source>
</evidence>